<evidence type="ECO:0000259" key="3">
    <source>
        <dbReference type="PROSITE" id="PS51186"/>
    </source>
</evidence>
<dbReference type="EMBL" id="LJCR01002354">
    <property type="protein sequence ID" value="KPV48852.1"/>
    <property type="molecule type" value="Genomic_DNA"/>
</dbReference>
<reference evidence="4 5" key="1">
    <citation type="submission" date="2015-09" db="EMBL/GenBank/DDBJ databases">
        <title>Draft genome sequence of Kouleothrix aurantiaca JCM 19913.</title>
        <authorList>
            <person name="Hemp J."/>
        </authorList>
    </citation>
    <scope>NUCLEOTIDE SEQUENCE [LARGE SCALE GENOMIC DNA]</scope>
    <source>
        <strain evidence="4 5">COM-B</strain>
    </source>
</reference>
<feature type="domain" description="N-acetyltransferase" evidence="3">
    <location>
        <begin position="1"/>
        <end position="91"/>
    </location>
</feature>
<comment type="caution">
    <text evidence="4">The sequence shown here is derived from an EMBL/GenBank/DDBJ whole genome shotgun (WGS) entry which is preliminary data.</text>
</comment>
<dbReference type="Proteomes" id="UP000050509">
    <property type="component" value="Unassembled WGS sequence"/>
</dbReference>
<feature type="non-terminal residue" evidence="4">
    <location>
        <position position="1"/>
    </location>
</feature>
<organism evidence="4 5">
    <name type="scientific">Kouleothrix aurantiaca</name>
    <dbReference type="NCBI Taxonomy" id="186479"/>
    <lineage>
        <taxon>Bacteria</taxon>
        <taxon>Bacillati</taxon>
        <taxon>Chloroflexota</taxon>
        <taxon>Chloroflexia</taxon>
        <taxon>Chloroflexales</taxon>
        <taxon>Roseiflexineae</taxon>
        <taxon>Roseiflexaceae</taxon>
        <taxon>Kouleothrix</taxon>
    </lineage>
</organism>
<accession>A0A0P9DFQ3</accession>
<keyword evidence="5" id="KW-1185">Reference proteome</keyword>
<dbReference type="SUPFAM" id="SSF55729">
    <property type="entry name" value="Acyl-CoA N-acyltransferases (Nat)"/>
    <property type="match status" value="1"/>
</dbReference>
<sequence>TAWFGNDKDDDEIGRIHWVAIVPDYQGRGLAKPMLALACWRLRELGHTHAFLDTSSARVPAINLYRSFGFTPDLATPEDAANWQELLPFLK</sequence>
<name>A0A0P9DFQ3_9CHLR</name>
<gene>
    <name evidence="4" type="ORF">SE17_35835</name>
</gene>
<evidence type="ECO:0000256" key="1">
    <source>
        <dbReference type="ARBA" id="ARBA00022679"/>
    </source>
</evidence>
<dbReference type="CDD" id="cd04301">
    <property type="entry name" value="NAT_SF"/>
    <property type="match status" value="1"/>
</dbReference>
<dbReference type="Pfam" id="PF00583">
    <property type="entry name" value="Acetyltransf_1"/>
    <property type="match status" value="1"/>
</dbReference>
<keyword evidence="2" id="KW-0012">Acyltransferase</keyword>
<proteinExistence type="predicted"/>
<dbReference type="Gene3D" id="3.40.630.30">
    <property type="match status" value="1"/>
</dbReference>
<evidence type="ECO:0000313" key="4">
    <source>
        <dbReference type="EMBL" id="KPV48852.1"/>
    </source>
</evidence>
<keyword evidence="1" id="KW-0808">Transferase</keyword>
<protein>
    <recommendedName>
        <fullName evidence="3">N-acetyltransferase domain-containing protein</fullName>
    </recommendedName>
</protein>
<dbReference type="InterPro" id="IPR050680">
    <property type="entry name" value="YpeA/RimI_acetyltransf"/>
</dbReference>
<dbReference type="InterPro" id="IPR016181">
    <property type="entry name" value="Acyl_CoA_acyltransferase"/>
</dbReference>
<evidence type="ECO:0000313" key="5">
    <source>
        <dbReference type="Proteomes" id="UP000050509"/>
    </source>
</evidence>
<dbReference type="PANTHER" id="PTHR43420">
    <property type="entry name" value="ACETYLTRANSFERASE"/>
    <property type="match status" value="1"/>
</dbReference>
<dbReference type="AlphaFoldDB" id="A0A0P9DFQ3"/>
<dbReference type="PROSITE" id="PS51186">
    <property type="entry name" value="GNAT"/>
    <property type="match status" value="1"/>
</dbReference>
<dbReference type="GO" id="GO:0016747">
    <property type="term" value="F:acyltransferase activity, transferring groups other than amino-acyl groups"/>
    <property type="evidence" value="ECO:0007669"/>
    <property type="project" value="InterPro"/>
</dbReference>
<dbReference type="InterPro" id="IPR000182">
    <property type="entry name" value="GNAT_dom"/>
</dbReference>
<evidence type="ECO:0000256" key="2">
    <source>
        <dbReference type="ARBA" id="ARBA00023315"/>
    </source>
</evidence>